<dbReference type="PANTHER" id="PTHR13094:SF1">
    <property type="entry name" value="NADH DEHYDROGENASE [UBIQUINONE] 1 BETA SUBCOMPLEX SUBUNIT 10"/>
    <property type="match status" value="1"/>
</dbReference>
<dbReference type="GO" id="GO:0045271">
    <property type="term" value="C:respiratory chain complex I"/>
    <property type="evidence" value="ECO:0007669"/>
    <property type="project" value="UniProtKB-ARBA"/>
</dbReference>
<evidence type="ECO:0000313" key="11">
    <source>
        <dbReference type="Proteomes" id="UP001497525"/>
    </source>
</evidence>
<keyword evidence="9" id="KW-0472">Membrane</keyword>
<sequence length="208" mass="24880">MAHEEKEHELTREDLMKPLQPSLIEKYIFPIFVGLIDTPVTFFREQVVERVRTPYPYYHERYQRVPTIEQCRLDDSVCLEEANAQFKRDRLVDMNIVHILKRRRDECELWYRHEQEDIDRFCKDIVADHEQAATNYFIKYGDLSWNTDVRHAFMKQKHRMIWEQRNGPIPVVDKKAAAAAAEKALEESMIDKLRRAFGSAGLPKEMRR</sequence>
<dbReference type="InterPro" id="IPR039993">
    <property type="entry name" value="NDUFB10"/>
</dbReference>
<keyword evidence="6" id="KW-0999">Mitochondrion inner membrane</keyword>
<proteinExistence type="inferred from homology"/>
<evidence type="ECO:0000256" key="5">
    <source>
        <dbReference type="ARBA" id="ARBA00022660"/>
    </source>
</evidence>
<organism evidence="10 11">
    <name type="scientific">Calicophoron daubneyi</name>
    <name type="common">Rumen fluke</name>
    <name type="synonym">Paramphistomum daubneyi</name>
    <dbReference type="NCBI Taxonomy" id="300641"/>
    <lineage>
        <taxon>Eukaryota</taxon>
        <taxon>Metazoa</taxon>
        <taxon>Spiralia</taxon>
        <taxon>Lophotrochozoa</taxon>
        <taxon>Platyhelminthes</taxon>
        <taxon>Trematoda</taxon>
        <taxon>Digenea</taxon>
        <taxon>Plagiorchiida</taxon>
        <taxon>Pronocephalata</taxon>
        <taxon>Paramphistomoidea</taxon>
        <taxon>Paramphistomidae</taxon>
        <taxon>Calicophoron</taxon>
    </lineage>
</organism>
<evidence type="ECO:0000256" key="4">
    <source>
        <dbReference type="ARBA" id="ARBA00022448"/>
    </source>
</evidence>
<keyword evidence="7" id="KW-0249">Electron transport</keyword>
<dbReference type="GO" id="GO:0005743">
    <property type="term" value="C:mitochondrial inner membrane"/>
    <property type="evidence" value="ECO:0007669"/>
    <property type="project" value="UniProtKB-SubCell"/>
</dbReference>
<comment type="caution">
    <text evidence="10">The sequence shown here is derived from an EMBL/GenBank/DDBJ whole genome shotgun (WGS) entry which is preliminary data.</text>
</comment>
<evidence type="ECO:0000256" key="2">
    <source>
        <dbReference type="ARBA" id="ARBA00008317"/>
    </source>
</evidence>
<evidence type="ECO:0000256" key="1">
    <source>
        <dbReference type="ARBA" id="ARBA00004443"/>
    </source>
</evidence>
<dbReference type="Proteomes" id="UP001497525">
    <property type="component" value="Unassembled WGS sequence"/>
</dbReference>
<protein>
    <recommendedName>
        <fullName evidence="3">NADH dehydrogenase [ubiquinone] 1 beta subcomplex subunit 10</fullName>
    </recommendedName>
</protein>
<evidence type="ECO:0000256" key="6">
    <source>
        <dbReference type="ARBA" id="ARBA00022792"/>
    </source>
</evidence>
<dbReference type="Pfam" id="PF10249">
    <property type="entry name" value="NDUFB10"/>
    <property type="match status" value="1"/>
</dbReference>
<evidence type="ECO:0000256" key="8">
    <source>
        <dbReference type="ARBA" id="ARBA00023128"/>
    </source>
</evidence>
<reference evidence="10" key="1">
    <citation type="submission" date="2024-06" db="EMBL/GenBank/DDBJ databases">
        <authorList>
            <person name="Liu X."/>
            <person name="Lenzi L."/>
            <person name="Haldenby T S."/>
            <person name="Uol C."/>
        </authorList>
    </citation>
    <scope>NUCLEOTIDE SEQUENCE</scope>
</reference>
<evidence type="ECO:0000256" key="9">
    <source>
        <dbReference type="ARBA" id="ARBA00023136"/>
    </source>
</evidence>
<keyword evidence="5" id="KW-0679">Respiratory chain</keyword>
<name>A0AAV2TJ06_CALDB</name>
<dbReference type="AlphaFoldDB" id="A0AAV2TJ06"/>
<evidence type="ECO:0000256" key="3">
    <source>
        <dbReference type="ARBA" id="ARBA00014109"/>
    </source>
</evidence>
<comment type="similarity">
    <text evidence="2">Belongs to the complex I NDUFB10 subunit family.</text>
</comment>
<keyword evidence="4" id="KW-0813">Transport</keyword>
<evidence type="ECO:0000313" key="10">
    <source>
        <dbReference type="EMBL" id="CAL5136154.1"/>
    </source>
</evidence>
<evidence type="ECO:0000256" key="7">
    <source>
        <dbReference type="ARBA" id="ARBA00022982"/>
    </source>
</evidence>
<gene>
    <name evidence="10" type="ORF">CDAUBV1_LOCUS10234</name>
</gene>
<accession>A0AAV2TJ06</accession>
<comment type="subcellular location">
    <subcellularLocation>
        <location evidence="1">Mitochondrion inner membrane</location>
        <topology evidence="1">Peripheral membrane protein</topology>
        <orientation evidence="1">Matrix side</orientation>
    </subcellularLocation>
</comment>
<dbReference type="PANTHER" id="PTHR13094">
    <property type="entry name" value="NADH-UBIQUINONE OXIDOREDUCTASE PDSW SUBUNIT"/>
    <property type="match status" value="1"/>
</dbReference>
<dbReference type="EMBL" id="CAXLJL010000290">
    <property type="protein sequence ID" value="CAL5136154.1"/>
    <property type="molecule type" value="Genomic_DNA"/>
</dbReference>
<dbReference type="InterPro" id="IPR019377">
    <property type="entry name" value="NADH_UbQ_OxRdtase_su10"/>
</dbReference>
<keyword evidence="8" id="KW-0496">Mitochondrion</keyword>